<dbReference type="InterPro" id="IPR010499">
    <property type="entry name" value="AraC_E-bd"/>
</dbReference>
<dbReference type="SMART" id="SM00422">
    <property type="entry name" value="HTH_MERR"/>
    <property type="match status" value="1"/>
</dbReference>
<keyword evidence="1" id="KW-0238">DNA-binding</keyword>
<dbReference type="PANTHER" id="PTHR30204">
    <property type="entry name" value="REDOX-CYCLING DRUG-SENSING TRANSCRIPTIONAL ACTIVATOR SOXR"/>
    <property type="match status" value="1"/>
</dbReference>
<feature type="domain" description="HTH merR-type" evidence="3">
    <location>
        <begin position="1"/>
        <end position="71"/>
    </location>
</feature>
<dbReference type="GO" id="GO:0003700">
    <property type="term" value="F:DNA-binding transcription factor activity"/>
    <property type="evidence" value="ECO:0007669"/>
    <property type="project" value="InterPro"/>
</dbReference>
<evidence type="ECO:0000256" key="1">
    <source>
        <dbReference type="ARBA" id="ARBA00023125"/>
    </source>
</evidence>
<dbReference type="Proteomes" id="UP000317378">
    <property type="component" value="Unassembled WGS sequence"/>
</dbReference>
<feature type="coiled-coil region" evidence="2">
    <location>
        <begin position="86"/>
        <end position="113"/>
    </location>
</feature>
<dbReference type="OrthoDB" id="7849865at2"/>
<dbReference type="InterPro" id="IPR047057">
    <property type="entry name" value="MerR_fam"/>
</dbReference>
<dbReference type="AlphaFoldDB" id="A0A505DFF9"/>
<dbReference type="Pfam" id="PF13411">
    <property type="entry name" value="MerR_1"/>
    <property type="match status" value="1"/>
</dbReference>
<dbReference type="EMBL" id="VCHX02000112">
    <property type="protein sequence ID" value="TPQ21697.1"/>
    <property type="molecule type" value="Genomic_DNA"/>
</dbReference>
<keyword evidence="2" id="KW-0175">Coiled coil</keyword>
<dbReference type="GO" id="GO:0003677">
    <property type="term" value="F:DNA binding"/>
    <property type="evidence" value="ECO:0007669"/>
    <property type="project" value="UniProtKB-KW"/>
</dbReference>
<accession>A0A505DFF9</accession>
<dbReference type="InterPro" id="IPR009061">
    <property type="entry name" value="DNA-bd_dom_put_sf"/>
</dbReference>
<sequence>MFTIGDFARHGRVSIRMLRHYDATGLLRPAHVDPTTGYRYYSAAQLTRLNRVIALKELGFTLQQVQDIVDERVGTEELRGMLRLRRAELEATMAAAAARLVRVEARLQSIESEGSMPTNDVVIKQVPTVRVAELTATAASYEPEDIGPVIGPLYQELFRRLEAAGITPSGPGVAYYEDAPEGGGAISVHAAVQVSATVRPVQDGDVRVLDLPSIEQAATIVHRGSMDTVLPTAQALARWIDGHGYRSAGYPREINLECPENREDWVTELQAPVTKA</sequence>
<evidence type="ECO:0000313" key="4">
    <source>
        <dbReference type="EMBL" id="TPQ21697.1"/>
    </source>
</evidence>
<gene>
    <name evidence="4" type="ORF">FGD71_013700</name>
</gene>
<dbReference type="Gene3D" id="3.20.80.10">
    <property type="entry name" value="Regulatory factor, effector binding domain"/>
    <property type="match status" value="1"/>
</dbReference>
<dbReference type="RefSeq" id="WP_119100708.1">
    <property type="nucleotide sequence ID" value="NZ_QXMJ01000112.1"/>
</dbReference>
<dbReference type="SUPFAM" id="SSF55136">
    <property type="entry name" value="Probable bacterial effector-binding domain"/>
    <property type="match status" value="1"/>
</dbReference>
<dbReference type="PANTHER" id="PTHR30204:SF97">
    <property type="entry name" value="MERR FAMILY REGULATORY PROTEIN"/>
    <property type="match status" value="1"/>
</dbReference>
<dbReference type="PROSITE" id="PS50937">
    <property type="entry name" value="HTH_MERR_2"/>
    <property type="match status" value="1"/>
</dbReference>
<dbReference type="InterPro" id="IPR011256">
    <property type="entry name" value="Reg_factor_effector_dom_sf"/>
</dbReference>
<protein>
    <submittedName>
        <fullName evidence="4">MerR family transcriptional regulator</fullName>
    </submittedName>
</protein>
<reference evidence="4 5" key="1">
    <citation type="submission" date="2019-06" db="EMBL/GenBank/DDBJ databases">
        <title>Streptomyces sporangiiformans sp. nov., a novel actinomycete isolated from soil in Mount Song.</title>
        <authorList>
            <person name="Han L."/>
        </authorList>
    </citation>
    <scope>NUCLEOTIDE SEQUENCE [LARGE SCALE GENOMIC DNA]</scope>
    <source>
        <strain evidence="4 5">NEAU-SSA 1</strain>
    </source>
</reference>
<dbReference type="SUPFAM" id="SSF46955">
    <property type="entry name" value="Putative DNA-binding domain"/>
    <property type="match status" value="1"/>
</dbReference>
<organism evidence="4 5">
    <name type="scientific">Streptomyces sporangiiformans</name>
    <dbReference type="NCBI Taxonomy" id="2315329"/>
    <lineage>
        <taxon>Bacteria</taxon>
        <taxon>Bacillati</taxon>
        <taxon>Actinomycetota</taxon>
        <taxon>Actinomycetes</taxon>
        <taxon>Kitasatosporales</taxon>
        <taxon>Streptomycetaceae</taxon>
        <taxon>Streptomyces</taxon>
    </lineage>
</organism>
<evidence type="ECO:0000313" key="5">
    <source>
        <dbReference type="Proteomes" id="UP000317378"/>
    </source>
</evidence>
<keyword evidence="5" id="KW-1185">Reference proteome</keyword>
<name>A0A505DFF9_9ACTN</name>
<comment type="caution">
    <text evidence="4">The sequence shown here is derived from an EMBL/GenBank/DDBJ whole genome shotgun (WGS) entry which is preliminary data.</text>
</comment>
<proteinExistence type="predicted"/>
<dbReference type="CDD" id="cd01107">
    <property type="entry name" value="HTH_BmrR"/>
    <property type="match status" value="1"/>
</dbReference>
<evidence type="ECO:0000256" key="2">
    <source>
        <dbReference type="SAM" id="Coils"/>
    </source>
</evidence>
<dbReference type="InterPro" id="IPR000551">
    <property type="entry name" value="MerR-type_HTH_dom"/>
</dbReference>
<dbReference type="Gene3D" id="1.10.1660.10">
    <property type="match status" value="1"/>
</dbReference>
<dbReference type="SMART" id="SM00871">
    <property type="entry name" value="AraC_E_bind"/>
    <property type="match status" value="1"/>
</dbReference>
<evidence type="ECO:0000259" key="3">
    <source>
        <dbReference type="PROSITE" id="PS50937"/>
    </source>
</evidence>